<accession>A0ABQ6J1M8</accession>
<keyword evidence="2" id="KW-1185">Reference proteome</keyword>
<evidence type="ECO:0000313" key="1">
    <source>
        <dbReference type="EMBL" id="GMA80770.1"/>
    </source>
</evidence>
<name>A0ABQ6J1M8_9GAMM</name>
<protein>
    <submittedName>
        <fullName evidence="1">Uncharacterized protein</fullName>
    </submittedName>
</protein>
<dbReference type="Proteomes" id="UP001157046">
    <property type="component" value="Unassembled WGS sequence"/>
</dbReference>
<sequence length="216" mass="24502">MKTMNLKTLSKLYKNVELFDGRKGYFTAADTGELELLQSALADSTNTGVHLLQAFDIEQLTVGTRVELELSDPRTGLGLLADSFDDVLQFRKGKIQKSRFYLIENAWYSEDENGPAIVDKYLSVLKLVELLGLVAAYLDKDTQQLVFVNNGKFILPVQYVTNDIEQINQDSLSNLMSFFESPIHKEQKLKILEKVICKKYKKTTECTGQPKQDTFS</sequence>
<dbReference type="EMBL" id="BSUY01000001">
    <property type="protein sequence ID" value="GMA80770.1"/>
    <property type="molecule type" value="Genomic_DNA"/>
</dbReference>
<gene>
    <name evidence="1" type="ORF">GCM10025855_03030</name>
</gene>
<dbReference type="RefSeq" id="WP_220773670.1">
    <property type="nucleotide sequence ID" value="NZ_BPFC01000057.1"/>
</dbReference>
<proteinExistence type="predicted"/>
<reference evidence="2" key="1">
    <citation type="journal article" date="2019" name="Int. J. Syst. Evol. Microbiol.">
        <title>The Global Catalogue of Microorganisms (GCM) 10K type strain sequencing project: providing services to taxonomists for standard genome sequencing and annotation.</title>
        <authorList>
            <consortium name="The Broad Institute Genomics Platform"/>
            <consortium name="The Broad Institute Genome Sequencing Center for Infectious Disease"/>
            <person name="Wu L."/>
            <person name="Ma J."/>
        </authorList>
    </citation>
    <scope>NUCLEOTIDE SEQUENCE [LARGE SCALE GENOMIC DNA]</scope>
    <source>
        <strain evidence="2">NBRC 102030</strain>
    </source>
</reference>
<comment type="caution">
    <text evidence="1">The sequence shown here is derived from an EMBL/GenBank/DDBJ whole genome shotgun (WGS) entry which is preliminary data.</text>
</comment>
<organism evidence="1 2">
    <name type="scientific">Shewanella glacialipiscicola</name>
    <dbReference type="NCBI Taxonomy" id="614069"/>
    <lineage>
        <taxon>Bacteria</taxon>
        <taxon>Pseudomonadati</taxon>
        <taxon>Pseudomonadota</taxon>
        <taxon>Gammaproteobacteria</taxon>
        <taxon>Alteromonadales</taxon>
        <taxon>Shewanellaceae</taxon>
        <taxon>Shewanella</taxon>
    </lineage>
</organism>
<evidence type="ECO:0000313" key="2">
    <source>
        <dbReference type="Proteomes" id="UP001157046"/>
    </source>
</evidence>